<dbReference type="EnsemblMetazoa" id="AATE016536-RA">
    <property type="protein sequence ID" value="AATE016536-PA.1"/>
    <property type="gene ID" value="AATE016536"/>
</dbReference>
<dbReference type="AlphaFoldDB" id="A0A182JEF3"/>
<accession>A0A182JEF3</accession>
<evidence type="ECO:0000256" key="1">
    <source>
        <dbReference type="SAM" id="MobiDB-lite"/>
    </source>
</evidence>
<evidence type="ECO:0000313" key="2">
    <source>
        <dbReference type="EnsemblMetazoa" id="AATE016536-PA.1"/>
    </source>
</evidence>
<reference evidence="2" key="1">
    <citation type="submission" date="2022-08" db="UniProtKB">
        <authorList>
            <consortium name="EnsemblMetazoa"/>
        </authorList>
    </citation>
    <scope>IDENTIFICATION</scope>
    <source>
        <strain evidence="2">EBRO</strain>
    </source>
</reference>
<proteinExistence type="predicted"/>
<feature type="region of interest" description="Disordered" evidence="1">
    <location>
        <begin position="168"/>
        <end position="197"/>
    </location>
</feature>
<protein>
    <submittedName>
        <fullName evidence="2">Uncharacterized protein</fullName>
    </submittedName>
</protein>
<sequence>MIRTALVCFLQENRNVTLEIRSDGEQETGRRRIRFGGGLLASLPLDDPWLALLVLNREHFDSARDSRPLAFSRLLTELLLHESDRDRIGAWMARLSSSFSTDERRDLRRFSLAPLDSSRGPSSCGSSLVESALEQELTAESLEALERARLDSFSCSLEALEHRDTRSSLPRSRSRSLIDEQESTDELRESSSPCTPSWSSCSFDFRLILR</sequence>
<dbReference type="VEuPathDB" id="VectorBase:AATE016536"/>
<name>A0A182JEF3_ANOAO</name>
<organism evidence="2">
    <name type="scientific">Anopheles atroparvus</name>
    <name type="common">European mosquito</name>
    <dbReference type="NCBI Taxonomy" id="41427"/>
    <lineage>
        <taxon>Eukaryota</taxon>
        <taxon>Metazoa</taxon>
        <taxon>Ecdysozoa</taxon>
        <taxon>Arthropoda</taxon>
        <taxon>Hexapoda</taxon>
        <taxon>Insecta</taxon>
        <taxon>Pterygota</taxon>
        <taxon>Neoptera</taxon>
        <taxon>Endopterygota</taxon>
        <taxon>Diptera</taxon>
        <taxon>Nematocera</taxon>
        <taxon>Culicoidea</taxon>
        <taxon>Culicidae</taxon>
        <taxon>Anophelinae</taxon>
        <taxon>Anopheles</taxon>
    </lineage>
</organism>